<dbReference type="EMBL" id="UINC01154641">
    <property type="protein sequence ID" value="SVD50038.1"/>
    <property type="molecule type" value="Genomic_DNA"/>
</dbReference>
<reference evidence="1" key="1">
    <citation type="submission" date="2018-05" db="EMBL/GenBank/DDBJ databases">
        <authorList>
            <person name="Lanie J.A."/>
            <person name="Ng W.-L."/>
            <person name="Kazmierczak K.M."/>
            <person name="Andrzejewski T.M."/>
            <person name="Davidsen T.M."/>
            <person name="Wayne K.J."/>
            <person name="Tettelin H."/>
            <person name="Glass J.I."/>
            <person name="Rusch D."/>
            <person name="Podicherti R."/>
            <person name="Tsui H.-C.T."/>
            <person name="Winkler M.E."/>
        </authorList>
    </citation>
    <scope>NUCLEOTIDE SEQUENCE</scope>
</reference>
<dbReference type="AlphaFoldDB" id="A0A382VVZ2"/>
<sequence>MYKILPILLFAFLFAEEKGNNKYFPQSYHIAVDSFFTLHPDVYIRGINNYTEFLDFERILLVREIESRLNSIIDINIISFSVELEILDSAHCNIESICLPDSYSYIVEDSTMISSFDNDSIFTVYWNKKINNKVALDYNKHGIHIFPIREKTSEFAISHVYHNNYYNPKLYEYKIITSKINVKAFHDEKIDKTLQNNFIKLIHSTHPSLPYCDDCISFTSVDMDSLRGVNKTVKSTISLNRDDIYDDSWAVIIGIDKYKYSDQL</sequence>
<proteinExistence type="predicted"/>
<gene>
    <name evidence="1" type="ORF">METZ01_LOCUS402892</name>
</gene>
<accession>A0A382VVZ2</accession>
<name>A0A382VVZ2_9ZZZZ</name>
<organism evidence="1">
    <name type="scientific">marine metagenome</name>
    <dbReference type="NCBI Taxonomy" id="408172"/>
    <lineage>
        <taxon>unclassified sequences</taxon>
        <taxon>metagenomes</taxon>
        <taxon>ecological metagenomes</taxon>
    </lineage>
</organism>
<evidence type="ECO:0000313" key="1">
    <source>
        <dbReference type="EMBL" id="SVD50038.1"/>
    </source>
</evidence>
<feature type="non-terminal residue" evidence="1">
    <location>
        <position position="264"/>
    </location>
</feature>
<protein>
    <submittedName>
        <fullName evidence="1">Uncharacterized protein</fullName>
    </submittedName>
</protein>